<dbReference type="EMBL" id="CP023671">
    <property type="protein sequence ID" value="AYE33875.1"/>
    <property type="molecule type" value="Genomic_DNA"/>
</dbReference>
<dbReference type="SUPFAM" id="SSF49384">
    <property type="entry name" value="Carbohydrate-binding domain"/>
    <property type="match status" value="1"/>
</dbReference>
<dbReference type="GeneID" id="303560035"/>
<dbReference type="KEGG" id="csep:CP523_04985"/>
<dbReference type="InterPro" id="IPR002102">
    <property type="entry name" value="Cohesin_dom"/>
</dbReference>
<dbReference type="GO" id="GO:0030246">
    <property type="term" value="F:carbohydrate binding"/>
    <property type="evidence" value="ECO:0007669"/>
    <property type="project" value="InterPro"/>
</dbReference>
<feature type="region of interest" description="Disordered" evidence="1">
    <location>
        <begin position="162"/>
        <end position="198"/>
    </location>
</feature>
<dbReference type="AlphaFoldDB" id="A0A9N7JKU9"/>
<dbReference type="RefSeq" id="WP_120140591.1">
    <property type="nucleotide sequence ID" value="NZ_CP023671.1"/>
</dbReference>
<dbReference type="Proteomes" id="UP001055437">
    <property type="component" value="Chromosome"/>
</dbReference>
<organism evidence="5 7">
    <name type="scientific">Clostridium septicum</name>
    <dbReference type="NCBI Taxonomy" id="1504"/>
    <lineage>
        <taxon>Bacteria</taxon>
        <taxon>Bacillati</taxon>
        <taxon>Bacillota</taxon>
        <taxon>Clostridia</taxon>
        <taxon>Eubacteriales</taxon>
        <taxon>Clostridiaceae</taxon>
        <taxon>Clostridium</taxon>
    </lineage>
</organism>
<dbReference type="InterPro" id="IPR008965">
    <property type="entry name" value="CBM2/CBM3_carb-bd_dom_sf"/>
</dbReference>
<dbReference type="CDD" id="cd08547">
    <property type="entry name" value="Type_II_cohesin"/>
    <property type="match status" value="1"/>
</dbReference>
<dbReference type="EMBL" id="CP099799">
    <property type="protein sequence ID" value="USS00436.1"/>
    <property type="molecule type" value="Genomic_DNA"/>
</dbReference>
<feature type="signal peptide" evidence="3">
    <location>
        <begin position="1"/>
        <end position="21"/>
    </location>
</feature>
<evidence type="ECO:0000313" key="5">
    <source>
        <dbReference type="EMBL" id="AYE33875.1"/>
    </source>
</evidence>
<evidence type="ECO:0000259" key="4">
    <source>
        <dbReference type="Pfam" id="PF00963"/>
    </source>
</evidence>
<reference evidence="6" key="2">
    <citation type="submission" date="2022-06" db="EMBL/GenBank/DDBJ databases">
        <authorList>
            <person name="Holder M.E."/>
            <person name="Ajami N.J."/>
            <person name="Petrosino J.F."/>
        </authorList>
    </citation>
    <scope>NUCLEOTIDE SEQUENCE</scope>
    <source>
        <strain evidence="6">RMA 8861</strain>
    </source>
</reference>
<sequence>MKKILTLMVMFLTISTIWVYAETNTDINFNIDGEVSKGKEVTININVDKADRLYGLSVDYTYNPEEIKVTSIQGAGLIKESKDNFFEAGGETAKDGNIANYQMTFTGEVDGISGSGTLVTIKAEVLKDTNLNLTEDNMKIKLIGINKDYKVSRMDFNLKEVKEDKKEETKEESKEENTEDSSKPKEENKNYKVDKASDNELKEDKPTIVKKILKFFGVNNTNTQLQEEKNDNIKEENSKKDTSDESKKESKDNTEDKNVDTKKQDKDKENNKNTSSMLPVGVGGAVIVLVAAIVIFKLKNKKGNKGEF</sequence>
<protein>
    <submittedName>
        <fullName evidence="6">Cohesin domain-containing protein</fullName>
    </submittedName>
</protein>
<feature type="domain" description="Cohesin" evidence="4">
    <location>
        <begin position="36"/>
        <end position="132"/>
    </location>
</feature>
<evidence type="ECO:0000256" key="2">
    <source>
        <dbReference type="SAM" id="Phobius"/>
    </source>
</evidence>
<keyword evidence="3" id="KW-0732">Signal</keyword>
<evidence type="ECO:0000313" key="7">
    <source>
        <dbReference type="Proteomes" id="UP000280586"/>
    </source>
</evidence>
<proteinExistence type="predicted"/>
<feature type="compositionally biased region" description="Basic and acidic residues" evidence="1">
    <location>
        <begin position="226"/>
        <end position="271"/>
    </location>
</feature>
<dbReference type="Proteomes" id="UP000280586">
    <property type="component" value="Chromosome"/>
</dbReference>
<feature type="transmembrane region" description="Helical" evidence="2">
    <location>
        <begin position="276"/>
        <end position="296"/>
    </location>
</feature>
<keyword evidence="2" id="KW-0812">Transmembrane</keyword>
<evidence type="ECO:0000313" key="6">
    <source>
        <dbReference type="EMBL" id="USS00436.1"/>
    </source>
</evidence>
<dbReference type="Gene3D" id="2.60.40.680">
    <property type="match status" value="1"/>
</dbReference>
<evidence type="ECO:0000256" key="3">
    <source>
        <dbReference type="SAM" id="SignalP"/>
    </source>
</evidence>
<accession>A0A9N7JKU9</accession>
<gene>
    <name evidence="5" type="ORF">CP523_04985</name>
    <name evidence="6" type="ORF">NH397_13230</name>
</gene>
<evidence type="ECO:0000256" key="1">
    <source>
        <dbReference type="SAM" id="MobiDB-lite"/>
    </source>
</evidence>
<keyword evidence="2" id="KW-1133">Transmembrane helix</keyword>
<keyword evidence="2" id="KW-0472">Membrane</keyword>
<feature type="chain" id="PRO_5040292607" evidence="3">
    <location>
        <begin position="22"/>
        <end position="308"/>
    </location>
</feature>
<dbReference type="Pfam" id="PF00963">
    <property type="entry name" value="Cohesin"/>
    <property type="match status" value="1"/>
</dbReference>
<evidence type="ECO:0000313" key="8">
    <source>
        <dbReference type="Proteomes" id="UP001055437"/>
    </source>
</evidence>
<reference evidence="5 7" key="1">
    <citation type="submission" date="2017-09" db="EMBL/GenBank/DDBJ databases">
        <authorList>
            <person name="Thomas P."/>
            <person name="Seyboldt C."/>
        </authorList>
    </citation>
    <scope>NUCLEOTIDE SEQUENCE [LARGE SCALE GENOMIC DNA]</scope>
    <source>
        <strain evidence="5 7">DSM 7534</strain>
    </source>
</reference>
<feature type="region of interest" description="Disordered" evidence="1">
    <location>
        <begin position="226"/>
        <end position="278"/>
    </location>
</feature>
<keyword evidence="8" id="KW-1185">Reference proteome</keyword>
<name>A0A9N7JKU9_CLOSE</name>
<dbReference type="GO" id="GO:0000272">
    <property type="term" value="P:polysaccharide catabolic process"/>
    <property type="evidence" value="ECO:0007669"/>
    <property type="project" value="InterPro"/>
</dbReference>